<evidence type="ECO:0000259" key="1">
    <source>
        <dbReference type="Pfam" id="PF13683"/>
    </source>
</evidence>
<dbReference type="PANTHER" id="PTHR47515">
    <property type="entry name" value="LOW CALCIUM RESPONSE LOCUS PROTEIN T"/>
    <property type="match status" value="1"/>
</dbReference>
<feature type="domain" description="Integrase catalytic" evidence="1">
    <location>
        <begin position="4"/>
        <end position="63"/>
    </location>
</feature>
<sequence length="81" mass="9100">MREIQPGKSEQNAFIEQFNRTYRTEVLNAYVVESLDQVGEISAAWLQRYDEERPHAALAGLPPAICLAQLKAGSSPLIRSR</sequence>
<dbReference type="SUPFAM" id="SSF53098">
    <property type="entry name" value="Ribonuclease H-like"/>
    <property type="match status" value="1"/>
</dbReference>
<name>D8PGM4_9BACT</name>
<accession>D8PGM4</accession>
<dbReference type="eggNOG" id="COG2801">
    <property type="taxonomic scope" value="Bacteria"/>
</dbReference>
<dbReference type="KEGG" id="nde:NIDE2705"/>
<dbReference type="EMBL" id="FP929003">
    <property type="protein sequence ID" value="CBK42411.1"/>
    <property type="molecule type" value="Genomic_DNA"/>
</dbReference>
<dbReference type="InterPro" id="IPR001584">
    <property type="entry name" value="Integrase_cat-core"/>
</dbReference>
<dbReference type="PANTHER" id="PTHR47515:SF2">
    <property type="entry name" value="INTEGRASE CORE DOMAIN PROTEIN"/>
    <property type="match status" value="1"/>
</dbReference>
<keyword evidence="3" id="KW-1185">Reference proteome</keyword>
<proteinExistence type="predicted"/>
<evidence type="ECO:0000313" key="3">
    <source>
        <dbReference type="Proteomes" id="UP000001660"/>
    </source>
</evidence>
<dbReference type="GO" id="GO:0015074">
    <property type="term" value="P:DNA integration"/>
    <property type="evidence" value="ECO:0007669"/>
    <property type="project" value="InterPro"/>
</dbReference>
<protein>
    <submittedName>
        <fullName evidence="2">Transposase</fullName>
    </submittedName>
</protein>
<dbReference type="Pfam" id="PF13683">
    <property type="entry name" value="rve_3"/>
    <property type="match status" value="1"/>
</dbReference>
<dbReference type="AlphaFoldDB" id="D8PGM4"/>
<dbReference type="InterPro" id="IPR012337">
    <property type="entry name" value="RNaseH-like_sf"/>
</dbReference>
<evidence type="ECO:0000313" key="2">
    <source>
        <dbReference type="EMBL" id="CBK42411.1"/>
    </source>
</evidence>
<dbReference type="HOGENOM" id="CLU_027402_31_6_0"/>
<gene>
    <name evidence="2" type="ORF">NIDE2705</name>
</gene>
<dbReference type="STRING" id="330214.NIDE2705"/>
<dbReference type="Proteomes" id="UP000001660">
    <property type="component" value="Chromosome"/>
</dbReference>
<reference evidence="2 3" key="1">
    <citation type="journal article" date="2010" name="Proc. Natl. Acad. Sci. U.S.A.">
        <title>A Nitrospira metagenome illuminates the physiology and evolution of globally important nitrite-oxidizing bacteria.</title>
        <authorList>
            <person name="Lucker S."/>
            <person name="Wagner M."/>
            <person name="Maixner F."/>
            <person name="Pelletier E."/>
            <person name="Koch H."/>
            <person name="Vacherie B."/>
            <person name="Rattei T."/>
            <person name="Sinninghe Damste J."/>
            <person name="Spieck E."/>
            <person name="Le Paslier D."/>
            <person name="Daims H."/>
        </authorList>
    </citation>
    <scope>NUCLEOTIDE SEQUENCE [LARGE SCALE GENOMIC DNA]</scope>
</reference>
<organism evidence="2 3">
    <name type="scientific">Nitrospira defluvii</name>
    <dbReference type="NCBI Taxonomy" id="330214"/>
    <lineage>
        <taxon>Bacteria</taxon>
        <taxon>Pseudomonadati</taxon>
        <taxon>Nitrospirota</taxon>
        <taxon>Nitrospiria</taxon>
        <taxon>Nitrospirales</taxon>
        <taxon>Nitrospiraceae</taxon>
        <taxon>Nitrospira</taxon>
    </lineage>
</organism>